<dbReference type="Proteomes" id="UP000471293">
    <property type="component" value="Unassembled WGS sequence"/>
</dbReference>
<dbReference type="PANTHER" id="PTHR11487">
    <property type="entry name" value="THIOESTERASE"/>
    <property type="match status" value="1"/>
</dbReference>
<protein>
    <submittedName>
        <fullName evidence="4">Thioesterase</fullName>
    </submittedName>
</protein>
<dbReference type="AlphaFoldDB" id="A0A6N9U2R2"/>
<gene>
    <name evidence="4" type="ORF">G3I29_16185</name>
</gene>
<dbReference type="InterPro" id="IPR001031">
    <property type="entry name" value="Thioesterase"/>
</dbReference>
<organism evidence="4 5">
    <name type="scientific">Streptomyces halstedii</name>
    <dbReference type="NCBI Taxonomy" id="1944"/>
    <lineage>
        <taxon>Bacteria</taxon>
        <taxon>Bacillati</taxon>
        <taxon>Actinomycetota</taxon>
        <taxon>Actinomycetes</taxon>
        <taxon>Kitasatosporales</taxon>
        <taxon>Streptomycetaceae</taxon>
        <taxon>Streptomyces</taxon>
    </lineage>
</organism>
<dbReference type="EMBL" id="JAAGLQ010000325">
    <property type="protein sequence ID" value="NEA17029.1"/>
    <property type="molecule type" value="Genomic_DNA"/>
</dbReference>
<dbReference type="SMART" id="SM00824">
    <property type="entry name" value="PKS_TE"/>
    <property type="match status" value="1"/>
</dbReference>
<comment type="caution">
    <text evidence="4">The sequence shown here is derived from an EMBL/GenBank/DDBJ whole genome shotgun (WGS) entry which is preliminary data.</text>
</comment>
<evidence type="ECO:0000313" key="5">
    <source>
        <dbReference type="Proteomes" id="UP000471293"/>
    </source>
</evidence>
<evidence type="ECO:0000313" key="4">
    <source>
        <dbReference type="EMBL" id="NEA17029.1"/>
    </source>
</evidence>
<dbReference type="RefSeq" id="WP_164345489.1">
    <property type="nucleotide sequence ID" value="NZ_JBIVBB010000002.1"/>
</dbReference>
<dbReference type="InterPro" id="IPR012223">
    <property type="entry name" value="TEII"/>
</dbReference>
<dbReference type="SUPFAM" id="SSF53474">
    <property type="entry name" value="alpha/beta-Hydrolases"/>
    <property type="match status" value="1"/>
</dbReference>
<accession>A0A6N9U2R2</accession>
<dbReference type="GO" id="GO:0016787">
    <property type="term" value="F:hydrolase activity"/>
    <property type="evidence" value="ECO:0007669"/>
    <property type="project" value="UniProtKB-KW"/>
</dbReference>
<keyword evidence="2" id="KW-0378">Hydrolase</keyword>
<reference evidence="4 5" key="1">
    <citation type="submission" date="2020-01" db="EMBL/GenBank/DDBJ databases">
        <title>Insect and environment-associated Actinomycetes.</title>
        <authorList>
            <person name="Currrie C."/>
            <person name="Chevrette M."/>
            <person name="Carlson C."/>
            <person name="Stubbendieck R."/>
            <person name="Wendt-Pienkowski E."/>
        </authorList>
    </citation>
    <scope>NUCLEOTIDE SEQUENCE [LARGE SCALE GENOMIC DNA]</scope>
    <source>
        <strain evidence="4 5">SID11342</strain>
    </source>
</reference>
<dbReference type="InterPro" id="IPR020802">
    <property type="entry name" value="TesA-like"/>
</dbReference>
<sequence>MRNPWFAQGEPQDRPGVRLFCLPHAGGSAAVYREWRDLAPDPVQVHPLEIPGRGGRWGEPPVTDLVFLAGLLADALAEYLDRPYALFGHSMGGLLAFELARTLRGRGLPRPEHLFVSGAQAPELPRTRRPIHAAPEADVIDELRRLGGTPAGILDDAGLMELFLPTLRADYAMLETYHYRDRPPLAVPMTVLGGDADPVVEKERLHLWRRHTDAPSRLVVLPGDHFFLFPEVADVMAAVAAALVPAAPDPVPGPQRGVA</sequence>
<evidence type="ECO:0000256" key="1">
    <source>
        <dbReference type="ARBA" id="ARBA00007169"/>
    </source>
</evidence>
<evidence type="ECO:0000259" key="3">
    <source>
        <dbReference type="SMART" id="SM00824"/>
    </source>
</evidence>
<feature type="domain" description="Thioesterase TesA-like" evidence="3">
    <location>
        <begin position="20"/>
        <end position="243"/>
    </location>
</feature>
<dbReference type="Gene3D" id="3.40.50.1820">
    <property type="entry name" value="alpha/beta hydrolase"/>
    <property type="match status" value="1"/>
</dbReference>
<evidence type="ECO:0000256" key="2">
    <source>
        <dbReference type="ARBA" id="ARBA00022801"/>
    </source>
</evidence>
<proteinExistence type="inferred from homology"/>
<dbReference type="GO" id="GO:0008610">
    <property type="term" value="P:lipid biosynthetic process"/>
    <property type="evidence" value="ECO:0007669"/>
    <property type="project" value="TreeGrafter"/>
</dbReference>
<dbReference type="PANTHER" id="PTHR11487:SF0">
    <property type="entry name" value="S-ACYL FATTY ACID SYNTHASE THIOESTERASE, MEDIUM CHAIN"/>
    <property type="match status" value="1"/>
</dbReference>
<name>A0A6N9U2R2_STRHA</name>
<comment type="similarity">
    <text evidence="1">Belongs to the thioesterase family.</text>
</comment>
<dbReference type="Pfam" id="PF00975">
    <property type="entry name" value="Thioesterase"/>
    <property type="match status" value="1"/>
</dbReference>
<dbReference type="InterPro" id="IPR029058">
    <property type="entry name" value="AB_hydrolase_fold"/>
</dbReference>